<dbReference type="Gene3D" id="1.10.1170.10">
    <property type="entry name" value="Inhibitor Of Apoptosis Protein (2mihbC-IAP-1), Chain A"/>
    <property type="match status" value="1"/>
</dbReference>
<dbReference type="PROSITE" id="PS50127">
    <property type="entry name" value="UBC_2"/>
    <property type="match status" value="1"/>
</dbReference>
<dbReference type="InterPro" id="IPR000608">
    <property type="entry name" value="UBC"/>
</dbReference>
<dbReference type="GO" id="GO:0005634">
    <property type="term" value="C:nucleus"/>
    <property type="evidence" value="ECO:0007669"/>
    <property type="project" value="TreeGrafter"/>
</dbReference>
<feature type="region of interest" description="Disordered" evidence="4">
    <location>
        <begin position="2573"/>
        <end position="2599"/>
    </location>
</feature>
<dbReference type="EMBL" id="CAJNOI010000001">
    <property type="protein sequence ID" value="CAF0720531.1"/>
    <property type="molecule type" value="Genomic_DNA"/>
</dbReference>
<keyword evidence="8" id="KW-1185">Reference proteome</keyword>
<feature type="compositionally biased region" description="Low complexity" evidence="4">
    <location>
        <begin position="2432"/>
        <end position="2448"/>
    </location>
</feature>
<dbReference type="SUPFAM" id="SSF57924">
    <property type="entry name" value="Inhibitor of apoptosis (IAP) repeat"/>
    <property type="match status" value="1"/>
</dbReference>
<name>A0A813MKW4_9BILA</name>
<dbReference type="SMART" id="SM00238">
    <property type="entry name" value="BIR"/>
    <property type="match status" value="1"/>
</dbReference>
<feature type="compositionally biased region" description="Low complexity" evidence="4">
    <location>
        <begin position="2578"/>
        <end position="2595"/>
    </location>
</feature>
<dbReference type="EMBL" id="CAJNOM010000149">
    <property type="protein sequence ID" value="CAF1141769.1"/>
    <property type="molecule type" value="Genomic_DNA"/>
</dbReference>
<sequence>MATNIKHDDNPSLTTIVDNHLRSIVYNPSLNSLIYLNDKQEIIVRSADQLSTLFHRTLPINNSNEYYEILSCHDKFLFLTSTHIYVRQLYQGLYLLDSVLSSINDENCHVLIELTYGDAQLFLQLLSTLDLSSSLNHITEFRDVLKKKFDEHKSSSLWNLIQFSYDCLNAIKICFDILRLHKQHIQQSQTNLSPLPGIVVAGLLLDYLTRYYHHKKSLTTNPDEQIGSTLETSSTTTTTTTTTAIATTIQPAVAPTSSIFTINGRTTRERLMFSEATRYRTFTLWPHAAFRWLSPESMAKAGFYYSPLKDNDDRALCFACTVTLVCWEPSDSPWTEHGRHSPNCPFIKGDFTENVPLRTTCSIQPGKKIFSNQQQQKWTIKSNELLFNEHILLFLNADWIIRCVDITNVIHIKTLLSLKNLIEQLTTDINHENNSSIDNTNETIFIEHFDRLTTRRYLNSTIIPLAITMYPLSITNESDNSIIFCFVHLLETNKCILLTTTTSTTGNQYENMISSVASTITNPEQTIETTINEQAKSNNKYDYLIEFSNFKQIPKQAYLYQLTKTKMILLINTTECIHGYCIEYDQINLTLKILFYHCIYQTSTNDINIDSINSIIIDDDDLLNTDEQSMISNDEENFELEEDDNGEDDDDDDIDNECSKKDQYTNKIHKRKCFLICLKSGHLIFYDVYGIENNQEDNYIGILADQQITGCVEKCVHVRGTDTIYAWTNDNGVKKFNIRDLFPSYFTHLQTDDKTMTNSTNPLESKPLSDEQNTNSFSISALRSLLSFTSFDSSPATYFFAQVNSSYWIDTLDTTKTNVDRHSWRLQQPHSTQQQQSSSSSPNQQTIPSIHIFDLQTATPCTLHTIEFRYTLNRQHLYKKNLFVTLYRCSTDQNDVDQKIEFNQLNSSLNFSNNDILAGPYSLIDYLESPIHDQGLIQLCSYDLLTYKSKGFRLVLESKSSSSSSSTTTSSPQQNLFPIEIISITLRSTKHQTRLLRLYDPSTINCLTSTILTTTNEKKILFSLNLLISIIYTRNDLNKLNQIKCLLLDQTFLQRTFINASRTIAKRTTTLILMIIKNDNDIEKFIENFLNLFQMNSQYLLGFKSSSALKWFFVIIGQWTKLYQHQIGTKLLQWLLQLADIIQNTDTVQRQTLRNKFGFYADPFDAHLFDVDLATLIECSLRQRNPNTSSSTSSNPSNISQSSRPPGMSDNGYDPRIYSRYGTTGLPVIPSDPDSLYSSSNIQYALSKLLPNSLSSSNVYLKPIPGLFEVTPLNYTMHSSNDGTRLERVDITHLLTLRTYEATSAPPPPNVTFGTGSHHLYHPTTSSSIPPPPLPPAISTFNSSNTFPFSFPPPNINTYYDTLYMLPSTTNSTTTTANNEPTPAIVASFPVTTANTTTMDHGINNNFITPPWLPHLASKFKDKQGLQKEKLKLIAKKNKAAAAQSSMLKKNSALFNDLIPSSKSPSSLSTTTTATSSTIHNQPIYSSNTNLSADKNRSDDENLDQQSASTTATFDDILAQISNNIVQGQYLPLYQFVIDRLSGGGRSHFILDFGQQVTLTDILIPSCQELASISLDFWSHAEHIDCQRLFSSTHISNQPFFLHDLQPPIIARYLRITLIGQSNISVSSIRLPVGYFFGYPYILNDDNENLSNNYEKYHNKLQVIEGVYETLISNYALCRQKLFNLLSSTSNIEKTFLEKIYRECIHLQIQINQASRQIQQCKQMLKIESAQINNQQPTSDYLKLLADLLTSELTSLSGIMQHTNSSPSPSFISLEQALSIFDTFAIRHVQIIDMPKRLLQLCSYHSWWPEFVKECFQRYFLSNDMLTIDQQQSLFINLVDLCEQTLLTINSSSDSLISYNRLLAIEYLNHIYNLLLNTNKTFQSIEWLLLFLYRLSEKNLFPYYYEQINKKSNFSQLINKHWQFLHTSSINQSPRLMNPTNNYRRKLRKETLLKKSTKSSSSSSSSSNPIQTSSIIISQSNSIDYFCHRTLVLNVCQYLLDILISHKNLSNELFILICKSLSDISRSCKPLLLLNECITKDNLIKLIFNNQQVWIKHALIYFLIDFVDNEIYLPNEIYDTNNTINNNNNTTNDDDDDLDIDNDEDEWINKKKHFPAFKKLKKKFHATDQDILYPTTDDFLFLLTQSSSFQQTQNQQYQQQQQQYLNLNSKPNYDIIPFSIDNRLDGNIQFIFDLFTINQSYKIQRLLNKNLFLRNQYTIEYDLNLKTNYTNQYETKKYFSQTTIDLLNEIFQNMLCQLIDQQEKYELFDNIEHLLSSYLIISLANYSKNFNNKQQISSQQTETTINTNQPPININLKPLFLMSIDTLDKLLIFLLNSSLVTIRLWHHLFSLLYYTSTNIDLANQMKQKWFQGNIENSLFAQIWLKFIQTTHEMIDESTVDIIINYFERLFMCDQDNGNMPENIKLTKRTATSDDSSQPQAATSSTPSPSNLNRLYLNTLLSLLNRLIINGFHGPFNCHLKFLTYLFKQNFSEATSSIRLTLCRNIIDFVWSFCYSYSPLSFTLTDIHPLICFLNYDRIHYHRQSASSTTSMNPSTSSSINKWQLMNTVNKFSLQNNQSSPPTSTTNDPTTTTKSTPVRRQSNLRDICVRQMILLITKLMENSTQSHDQQRKRFKFEQGDNKEILDIDDEDSDDTLESIYIEKLLSILSTCHSALDSSPSIPLNSSTKFLAASSTSTNNHSSFIHTTIRLNLNDLLSVGDSIYYCLSSFLSQPNYLLPILCHYLTTNPLLSSPLLLFIIYSLHNPQNLSDILNQYKFLDLLVNNLISFSNHLSNQTQIPSIQRIYDQRQSLNNNTMDIGSINLAPQCQITCSNPNATSPEILIQSNNNLQTTLPSSSRRLRSPPWSYTYPPNERSCTLTLNFPYSIILKSIQIITFTQLSVNHYTIIDHLNTNLSQCPSSITCEISSDGYYFIPCAYLLNTQGQQIINLSLTKQIDIVRQLRIHFSKPIDHDTIGLQQILIYGYYSYDQQMIIEQNSQPYQTLISTVYGKQITHNKIQTNSSIVTTLNDDDFKLMYSSIKSSSMNTQSIDNSHQVSMILADKYRSFNHYLQLIHLCLKTPLNISDNLFEKFLYFLEKKFLLINDWIFNEIFIYLGNHCTNKQFEIFIKYLINYNHTKILSELNFNEININYLINNLQNSLINQQIIRNIFWKIKEDNINLDENLLEYLMINYIWLLPSIAHHKPLLVIKNYFHKIDSYIEYFKQLKICSLSVEFLNEILNNDLYLQSIEELNQQIQSISLMKSDDLIIYHALDYLISISKYSNVQIWFSQTINASNIWKKLLDLFINPQLSLFIQSPSILLTQLITLLRNLSIQCPTNQINMSLIASYLAYLTEQRLEHDQPLTGFLQYILSEVVLKHEYIQCLINTRDYPIHTKEYSTFQRNSLYHRLIQDCPISMNIGQLIEKLFGFNYLQANIWTATNYIKNKSFLIKASSEPINSNHRRKILRAELVSLRSTIGGKLTTKSISSLANLAKHYHKSTSSSKSTNNESSSSSSSTTKKSSSSSSSSPVENVHFILHINGQKKQCILPKTTRLSDLLLSFDCRSLNTYEVDVIEMTFDNHIILNDGQEKDLITQKSIVSNKDYPTLLDTFVHANGLKILAQHFARNYPSIQSYDECITSSSASSSTANVFDKINFFDFSSLVSSSSSSNTSANMTMPYYVFITFSIFLRLPNYARAMLKNRSLACNIIRLMLGQKESILNEYQDQTQQQHQDNFDMRQISKLPFETLSILLKDSPDDLLDEILHSSILLLLLSCLSSITRHPHRKQKDSSSTTQIPSLSIVPPPTQSSINHESIMDDNDDEYYEDDIEQIESSTIQQLNTINNSNNQTNSTNTNPSFWAKGTGFGTGSTHSQWKPDEILQIQKLHEEHVIYLFDIFHSIFSNKLSEDLLDEHLIEIINTSCLIPVLESYLRNDSILDLSKQGDIHRYCLRLVYCLLNNKKLKNLIYQTSNIEYLIENLLQCVQTYTSMIQIDDDEQLTLFSVELKQVYDKIKEEQQIDKETNNDLNDFKTNKELVTLEEFYCQTMKLLQFSTYPITIENESGEKVLFNKTMKYHYEDIVRDALTINSMQRIKRLAQEQITISTSLPLSFSSTLFVRSDENRMDIMKVLITGPDGTPYSNGCFLFDVYFPNEYPTSPPSINLETTGNHTVRFNPNLYNDGKVCLSILNTWHGRPEEKWNTTSTFLQVLVSIQSLIFVPEPYFNEPGYERTRGTATGTAQSLEYDANIRQATVRWAMLEQLRNPPACFTDVIRRYFFLKRNEIIDQCEAWIRELQEISSTEKRVMSSISQHLSSLIRHTNDLKKEFARLTPPDDFTIPPELSSFLLKTSISSNVTTDQVAPSSSSSVTTTTIITIPPNSDTNQTSEHTTTSSSTDEHSIQIKIVPNLQYQSSTTSTTAATIASPATLIDQDIQQTSNSSIDQFEQQQNQSPSTNTNTYDITITHSNSLLSDWTTTDTPSVPLADDGLIYDDLLDDEDDMDDDLDVEDMLEYEGDIPEGYPEDFY</sequence>
<dbReference type="SMART" id="SM00212">
    <property type="entry name" value="UBCc"/>
    <property type="match status" value="1"/>
</dbReference>
<feature type="compositionally biased region" description="Low complexity" evidence="4">
    <location>
        <begin position="4359"/>
        <end position="4391"/>
    </location>
</feature>
<keyword evidence="1" id="KW-0808">Transferase</keyword>
<feature type="region of interest" description="Disordered" evidence="4">
    <location>
        <begin position="753"/>
        <end position="773"/>
    </location>
</feature>
<dbReference type="SUPFAM" id="SSF54495">
    <property type="entry name" value="UBC-like"/>
    <property type="match status" value="1"/>
</dbReference>
<dbReference type="GO" id="GO:0004869">
    <property type="term" value="F:cysteine-type endopeptidase inhibitor activity"/>
    <property type="evidence" value="ECO:0007669"/>
    <property type="project" value="TreeGrafter"/>
</dbReference>
<keyword evidence="2" id="KW-0833">Ubl conjugation pathway</keyword>
<dbReference type="InterPro" id="IPR001370">
    <property type="entry name" value="BIR_rpt"/>
</dbReference>
<evidence type="ECO:0000313" key="8">
    <source>
        <dbReference type="Proteomes" id="UP000663832"/>
    </source>
</evidence>
<dbReference type="FunFam" id="3.10.110.10:FF:000014">
    <property type="entry name" value="Baculoviral IAP repeat-containing protein 6"/>
    <property type="match status" value="1"/>
</dbReference>
<protein>
    <recommendedName>
        <fullName evidence="5">UBC core domain-containing protein</fullName>
    </recommendedName>
</protein>
<feature type="domain" description="UBC core" evidence="5">
    <location>
        <begin position="4089"/>
        <end position="4255"/>
    </location>
</feature>
<evidence type="ECO:0000313" key="6">
    <source>
        <dbReference type="EMBL" id="CAF0720531.1"/>
    </source>
</evidence>
<proteinExistence type="predicted"/>
<dbReference type="PROSITE" id="PS50143">
    <property type="entry name" value="BIR_REPEAT_2"/>
    <property type="match status" value="1"/>
</dbReference>
<dbReference type="CDD" id="cd00022">
    <property type="entry name" value="BIR"/>
    <property type="match status" value="1"/>
</dbReference>
<feature type="compositionally biased region" description="Low complexity" evidence="4">
    <location>
        <begin position="1185"/>
        <end position="1206"/>
    </location>
</feature>
<accession>A0A813MKW4</accession>
<organism evidence="6 9">
    <name type="scientific">Adineta steineri</name>
    <dbReference type="NCBI Taxonomy" id="433720"/>
    <lineage>
        <taxon>Eukaryota</taxon>
        <taxon>Metazoa</taxon>
        <taxon>Spiralia</taxon>
        <taxon>Gnathifera</taxon>
        <taxon>Rotifera</taxon>
        <taxon>Eurotatoria</taxon>
        <taxon>Bdelloidea</taxon>
        <taxon>Adinetida</taxon>
        <taxon>Adinetidae</taxon>
        <taxon>Adineta</taxon>
    </lineage>
</organism>
<feature type="compositionally biased region" description="Acidic residues" evidence="4">
    <location>
        <begin position="633"/>
        <end position="656"/>
    </location>
</feature>
<feature type="region of interest" description="Disordered" evidence="4">
    <location>
        <begin position="4354"/>
        <end position="4396"/>
    </location>
</feature>
<dbReference type="OrthoDB" id="2196114at2759"/>
<dbReference type="PANTHER" id="PTHR46116">
    <property type="entry name" value="(E3-INDEPENDENT) E2 UBIQUITIN-CONJUGATING ENZYME"/>
    <property type="match status" value="1"/>
</dbReference>
<feature type="region of interest" description="Disordered" evidence="4">
    <location>
        <begin position="3497"/>
        <end position="3527"/>
    </location>
</feature>
<evidence type="ECO:0000256" key="4">
    <source>
        <dbReference type="SAM" id="MobiDB-lite"/>
    </source>
</evidence>
<evidence type="ECO:0000313" key="7">
    <source>
        <dbReference type="EMBL" id="CAF1141769.1"/>
    </source>
</evidence>
<dbReference type="Proteomes" id="UP000663832">
    <property type="component" value="Unassembled WGS sequence"/>
</dbReference>
<dbReference type="GO" id="GO:0016740">
    <property type="term" value="F:transferase activity"/>
    <property type="evidence" value="ECO:0007669"/>
    <property type="project" value="UniProtKB-KW"/>
</dbReference>
<keyword evidence="3" id="KW-0175">Coiled coil</keyword>
<evidence type="ECO:0000256" key="2">
    <source>
        <dbReference type="ARBA" id="ARBA00022786"/>
    </source>
</evidence>
<feature type="compositionally biased region" description="Polar residues" evidence="4">
    <location>
        <begin position="1479"/>
        <end position="1493"/>
    </location>
</feature>
<dbReference type="Gene3D" id="3.10.110.10">
    <property type="entry name" value="Ubiquitin Conjugating Enzyme"/>
    <property type="match status" value="1"/>
</dbReference>
<feature type="coiled-coil region" evidence="3">
    <location>
        <begin position="1697"/>
        <end position="1731"/>
    </location>
</feature>
<dbReference type="InterPro" id="IPR016135">
    <property type="entry name" value="UBQ-conjugating_enzyme/RWD"/>
</dbReference>
<feature type="compositionally biased region" description="Low complexity" evidence="4">
    <location>
        <begin position="4443"/>
        <end position="4453"/>
    </location>
</feature>
<feature type="region of interest" description="Disordered" evidence="4">
    <location>
        <begin position="1462"/>
        <end position="1506"/>
    </location>
</feature>
<feature type="compositionally biased region" description="Low complexity" evidence="4">
    <location>
        <begin position="3498"/>
        <end position="3527"/>
    </location>
</feature>
<feature type="region of interest" description="Disordered" evidence="4">
    <location>
        <begin position="1185"/>
        <end position="1216"/>
    </location>
</feature>
<reference evidence="6" key="1">
    <citation type="submission" date="2021-02" db="EMBL/GenBank/DDBJ databases">
        <authorList>
            <person name="Nowell W R."/>
        </authorList>
    </citation>
    <scope>NUCLEOTIDE SEQUENCE</scope>
</reference>
<evidence type="ECO:0000256" key="1">
    <source>
        <dbReference type="ARBA" id="ARBA00022679"/>
    </source>
</evidence>
<feature type="region of interest" description="Disordered" evidence="4">
    <location>
        <begin position="4434"/>
        <end position="4453"/>
    </location>
</feature>
<feature type="region of interest" description="Disordered" evidence="4">
    <location>
        <begin position="2428"/>
        <end position="2448"/>
    </location>
</feature>
<feature type="region of interest" description="Disordered" evidence="4">
    <location>
        <begin position="3782"/>
        <end position="3809"/>
    </location>
</feature>
<evidence type="ECO:0000259" key="5">
    <source>
        <dbReference type="PROSITE" id="PS50127"/>
    </source>
</evidence>
<dbReference type="CDD" id="cd23810">
    <property type="entry name" value="UBCc_BIRC6"/>
    <property type="match status" value="1"/>
</dbReference>
<comment type="caution">
    <text evidence="6">The sequence shown here is derived from an EMBL/GenBank/DDBJ whole genome shotgun (WGS) entry which is preliminary data.</text>
</comment>
<dbReference type="Pfam" id="PF00653">
    <property type="entry name" value="BIR"/>
    <property type="match status" value="1"/>
</dbReference>
<evidence type="ECO:0000256" key="3">
    <source>
        <dbReference type="SAM" id="Coils"/>
    </source>
</evidence>
<feature type="compositionally biased region" description="Low complexity" evidence="4">
    <location>
        <begin position="1462"/>
        <end position="1478"/>
    </location>
</feature>
<dbReference type="Proteomes" id="UP000663877">
    <property type="component" value="Unassembled WGS sequence"/>
</dbReference>
<dbReference type="Pfam" id="PF00179">
    <property type="entry name" value="UQ_con"/>
    <property type="match status" value="1"/>
</dbReference>
<evidence type="ECO:0000313" key="9">
    <source>
        <dbReference type="Proteomes" id="UP000663877"/>
    </source>
</evidence>
<gene>
    <name evidence="6" type="ORF">BJG266_LOCUS221</name>
    <name evidence="7" type="ORF">QVE165_LOCUS22517</name>
</gene>
<feature type="region of interest" description="Disordered" evidence="4">
    <location>
        <begin position="633"/>
        <end position="657"/>
    </location>
</feature>
<dbReference type="PANTHER" id="PTHR46116:SF39">
    <property type="entry name" value="BACULOVIRAL IAP REPEAT-CONTAINING PROTEIN 6"/>
    <property type="match status" value="1"/>
</dbReference>
<dbReference type="GO" id="GO:0043066">
    <property type="term" value="P:negative regulation of apoptotic process"/>
    <property type="evidence" value="ECO:0007669"/>
    <property type="project" value="TreeGrafter"/>
</dbReference>